<accession>A0A177NJF6</accession>
<comment type="caution">
    <text evidence="2">The sequence shown here is derived from an EMBL/GenBank/DDBJ whole genome shotgun (WGS) entry which is preliminary data.</text>
</comment>
<sequence length="60" mass="6883">MFRDKGHWPLCFGLAGAAELQSGYRERKTEHISSRSDKTWKENPAHLPLNQPLHPLGESR</sequence>
<protein>
    <submittedName>
        <fullName evidence="2">Uncharacterized protein</fullName>
    </submittedName>
</protein>
<dbReference type="EMBL" id="LUUJ01000066">
    <property type="protein sequence ID" value="OAI17694.1"/>
    <property type="molecule type" value="Genomic_DNA"/>
</dbReference>
<feature type="region of interest" description="Disordered" evidence="1">
    <location>
        <begin position="23"/>
        <end position="60"/>
    </location>
</feature>
<dbReference type="Proteomes" id="UP000077857">
    <property type="component" value="Unassembled WGS sequence"/>
</dbReference>
<evidence type="ECO:0000313" key="3">
    <source>
        <dbReference type="Proteomes" id="UP000077857"/>
    </source>
</evidence>
<evidence type="ECO:0000256" key="1">
    <source>
        <dbReference type="SAM" id="MobiDB-lite"/>
    </source>
</evidence>
<organism evidence="2 3">
    <name type="scientific">Methylomonas koyamae</name>
    <dbReference type="NCBI Taxonomy" id="702114"/>
    <lineage>
        <taxon>Bacteria</taxon>
        <taxon>Pseudomonadati</taxon>
        <taxon>Pseudomonadota</taxon>
        <taxon>Gammaproteobacteria</taxon>
        <taxon>Methylococcales</taxon>
        <taxon>Methylococcaceae</taxon>
        <taxon>Methylomonas</taxon>
    </lineage>
</organism>
<gene>
    <name evidence="2" type="ORF">A1507_10675</name>
</gene>
<evidence type="ECO:0000313" key="2">
    <source>
        <dbReference type="EMBL" id="OAI17694.1"/>
    </source>
</evidence>
<proteinExistence type="predicted"/>
<dbReference type="AlphaFoldDB" id="A0A177NJF6"/>
<reference evidence="2 3" key="1">
    <citation type="submission" date="2016-03" db="EMBL/GenBank/DDBJ databases">
        <authorList>
            <person name="Ploux O."/>
        </authorList>
    </citation>
    <scope>NUCLEOTIDE SEQUENCE [LARGE SCALE GENOMIC DNA]</scope>
    <source>
        <strain evidence="2 3">R-45378</strain>
    </source>
</reference>
<feature type="compositionally biased region" description="Basic and acidic residues" evidence="1">
    <location>
        <begin position="24"/>
        <end position="44"/>
    </location>
</feature>
<name>A0A177NJF6_9GAMM</name>